<dbReference type="HOGENOM" id="CLU_1906074_0_0_1"/>
<feature type="compositionally biased region" description="Basic and acidic residues" evidence="1">
    <location>
        <begin position="57"/>
        <end position="72"/>
    </location>
</feature>
<dbReference type="EMBL" id="AEYP01012479">
    <property type="status" value="NOT_ANNOTATED_CDS"/>
    <property type="molecule type" value="Genomic_DNA"/>
</dbReference>
<reference evidence="2" key="1">
    <citation type="submission" date="2024-06" db="UniProtKB">
        <authorList>
            <consortium name="Ensembl"/>
        </authorList>
    </citation>
    <scope>IDENTIFICATION</scope>
</reference>
<feature type="region of interest" description="Disordered" evidence="1">
    <location>
        <begin position="1"/>
        <end position="133"/>
    </location>
</feature>
<organism evidence="2">
    <name type="scientific">Mustela putorius furo</name>
    <name type="common">European domestic ferret</name>
    <name type="synonym">Mustela furo</name>
    <dbReference type="NCBI Taxonomy" id="9669"/>
    <lineage>
        <taxon>Eukaryota</taxon>
        <taxon>Metazoa</taxon>
        <taxon>Chordata</taxon>
        <taxon>Craniata</taxon>
        <taxon>Vertebrata</taxon>
        <taxon>Euteleostomi</taxon>
        <taxon>Mammalia</taxon>
        <taxon>Eutheria</taxon>
        <taxon>Laurasiatheria</taxon>
        <taxon>Carnivora</taxon>
        <taxon>Caniformia</taxon>
        <taxon>Musteloidea</taxon>
        <taxon>Mustelidae</taxon>
        <taxon>Mustelinae</taxon>
        <taxon>Mustela</taxon>
    </lineage>
</organism>
<proteinExistence type="predicted"/>
<evidence type="ECO:0000256" key="1">
    <source>
        <dbReference type="SAM" id="MobiDB-lite"/>
    </source>
</evidence>
<feature type="compositionally biased region" description="Basic and acidic residues" evidence="1">
    <location>
        <begin position="29"/>
        <end position="41"/>
    </location>
</feature>
<dbReference type="InParanoid" id="M3YLH8"/>
<sequence>MQSSPPETRRSRRSLSQPGTLGPGSPQRARAEGVRLGEGRRNAGAASGPRRGGAHARGAERQAPRVAEEPETRFGGLGSLPPEASGGRAPGVPRHAPSRGGERGRRPSGEVGRPWAAAGPSGRVCAAVVSKMR</sequence>
<evidence type="ECO:0000313" key="2">
    <source>
        <dbReference type="Ensembl" id="ENSMPUP00000012185.1"/>
    </source>
</evidence>
<dbReference type="EMBL" id="AEYP01012480">
    <property type="status" value="NOT_ANNOTATED_CDS"/>
    <property type="molecule type" value="Genomic_DNA"/>
</dbReference>
<name>M3YLH8_MUSPF</name>
<protein>
    <submittedName>
        <fullName evidence="2">Uncharacterized protein</fullName>
    </submittedName>
</protein>
<accession>M3YLH8</accession>
<dbReference type="Ensembl" id="ENSMPUT00000012385.1">
    <property type="protein sequence ID" value="ENSMPUP00000012185.1"/>
    <property type="gene ID" value="ENSMPUG00000012282.1"/>
</dbReference>
<dbReference type="AlphaFoldDB" id="M3YLH8"/>